<evidence type="ECO:0000313" key="1">
    <source>
        <dbReference type="EMBL" id="MEY7998632.1"/>
    </source>
</evidence>
<dbReference type="RefSeq" id="WP_369702530.1">
    <property type="nucleotide sequence ID" value="NZ_JBGEWD010000001.1"/>
</dbReference>
<name>A0ABV4BKQ6_9CLOT</name>
<accession>A0ABV4BKQ6</accession>
<organism evidence="1 2">
    <name type="scientific">Clostridium moutaii</name>
    <dbReference type="NCBI Taxonomy" id="3240932"/>
    <lineage>
        <taxon>Bacteria</taxon>
        <taxon>Bacillati</taxon>
        <taxon>Bacillota</taxon>
        <taxon>Clostridia</taxon>
        <taxon>Eubacteriales</taxon>
        <taxon>Clostridiaceae</taxon>
        <taxon>Clostridium</taxon>
    </lineage>
</organism>
<sequence>MGNYTEKEALQYLVGLGEIKVLDIDGKKFTTNQVYKVKEPTPAAITVTTLTALVDYIKSGIDSKYSGQNLIHVVSPERVEFYSELREDKDRENYMSVKSLLPDNIYFNRFIDPEEFNIMLQSSFIDNKDRALLLKVVGNIKDSAVKQVGDDGVSQAATIKTGVASVNNVVVPNPVILAPYRTFPEIEQPESKFIFRMQSGPAAALFEADGGAWRNEAMGRIKKYLEEQLKDMEGIKIIS</sequence>
<reference evidence="1 2" key="1">
    <citation type="submission" date="2024-08" db="EMBL/GenBank/DDBJ databases">
        <title>Clostridium lapicellarii sp. nov., and Clostridium renhuaiense sp. nov., two species isolated from the mud in a fermentation cellar used for producing sauce-flavour Chinese liquors.</title>
        <authorList>
            <person name="Yang F."/>
            <person name="Wang H."/>
            <person name="Chen L.Q."/>
            <person name="Zhou N."/>
            <person name="Lu J.J."/>
            <person name="Pu X.X."/>
            <person name="Wan B."/>
            <person name="Wang L."/>
            <person name="Liu S.J."/>
        </authorList>
    </citation>
    <scope>NUCLEOTIDE SEQUENCE [LARGE SCALE GENOMIC DNA]</scope>
    <source>
        <strain evidence="1 2">MT-5</strain>
    </source>
</reference>
<keyword evidence="2" id="KW-1185">Reference proteome</keyword>
<dbReference type="EMBL" id="JBGEWD010000001">
    <property type="protein sequence ID" value="MEY7998632.1"/>
    <property type="molecule type" value="Genomic_DNA"/>
</dbReference>
<proteinExistence type="predicted"/>
<evidence type="ECO:0008006" key="3">
    <source>
        <dbReference type="Google" id="ProtNLM"/>
    </source>
</evidence>
<protein>
    <recommendedName>
        <fullName evidence="3">Phage protein</fullName>
    </recommendedName>
</protein>
<evidence type="ECO:0000313" key="2">
    <source>
        <dbReference type="Proteomes" id="UP001564657"/>
    </source>
</evidence>
<comment type="caution">
    <text evidence="1">The sequence shown here is derived from an EMBL/GenBank/DDBJ whole genome shotgun (WGS) entry which is preliminary data.</text>
</comment>
<gene>
    <name evidence="1" type="ORF">AB8U03_00200</name>
</gene>
<dbReference type="Proteomes" id="UP001564657">
    <property type="component" value="Unassembled WGS sequence"/>
</dbReference>